<protein>
    <submittedName>
        <fullName evidence="2">DUF1627 domain-containing protein</fullName>
    </submittedName>
</protein>
<evidence type="ECO:0000313" key="3">
    <source>
        <dbReference type="Proteomes" id="UP000683497"/>
    </source>
</evidence>
<evidence type="ECO:0000313" key="2">
    <source>
        <dbReference type="EMBL" id="QWW78059.1"/>
    </source>
</evidence>
<dbReference type="Pfam" id="PF07789">
    <property type="entry name" value="DUF1627"/>
    <property type="match status" value="1"/>
</dbReference>
<evidence type="ECO:0000256" key="1">
    <source>
        <dbReference type="SAM" id="Coils"/>
    </source>
</evidence>
<feature type="coiled-coil region" evidence="1">
    <location>
        <begin position="33"/>
        <end position="60"/>
    </location>
</feature>
<dbReference type="InterPro" id="IPR012432">
    <property type="entry name" value="DUF1627"/>
</dbReference>
<dbReference type="Proteomes" id="UP000683497">
    <property type="component" value="Chromosome"/>
</dbReference>
<reference evidence="2 3" key="1">
    <citation type="submission" date="2021-06" db="EMBL/GenBank/DDBJ databases">
        <title>Leclercia pneumoniae sp. nov.</title>
        <authorList>
            <person name="Hoenemann M."/>
            <person name="Viehweger A."/>
            <person name="Dietze N."/>
        </authorList>
    </citation>
    <scope>NUCLEOTIDE SEQUENCE [LARGE SCALE GENOMIC DNA]</scope>
    <source>
        <strain evidence="3">49125</strain>
    </source>
</reference>
<gene>
    <name evidence="2" type="ORF">KQ929_12320</name>
</gene>
<organism evidence="2 3">
    <name type="scientific">Leclercia pneumoniae</name>
    <dbReference type="NCBI Taxonomy" id="2815358"/>
    <lineage>
        <taxon>Bacteria</taxon>
        <taxon>Pseudomonadati</taxon>
        <taxon>Pseudomonadota</taxon>
        <taxon>Gammaproteobacteria</taxon>
        <taxon>Enterobacterales</taxon>
        <taxon>Enterobacteriaceae</taxon>
        <taxon>Leclercia</taxon>
    </lineage>
</organism>
<dbReference type="RefSeq" id="WP_207293497.1">
    <property type="nucleotide sequence ID" value="NZ_CP071383.1"/>
</dbReference>
<proteinExistence type="predicted"/>
<accession>A0ABX8JRQ4</accession>
<keyword evidence="1" id="KW-0175">Coiled coil</keyword>
<keyword evidence="3" id="KW-1185">Reference proteome</keyword>
<name>A0ABX8JRQ4_9ENTR</name>
<sequence>MAEQVQLKDVVQIVSEIPSFTEGRDVSVAIPTVRVISREIRRAKSKLANLERLRDAVRVVGRHKHLVQ</sequence>
<dbReference type="EMBL" id="CP076838">
    <property type="protein sequence ID" value="QWW78059.1"/>
    <property type="molecule type" value="Genomic_DNA"/>
</dbReference>